<dbReference type="EMBL" id="JYFC01000002">
    <property type="protein sequence ID" value="KJC64962.1"/>
    <property type="molecule type" value="Genomic_DNA"/>
</dbReference>
<keyword evidence="2" id="KW-1185">Reference proteome</keyword>
<accession>A0ABR5CH50</accession>
<evidence type="ECO:0008006" key="3">
    <source>
        <dbReference type="Google" id="ProtNLM"/>
    </source>
</evidence>
<organism evidence="1 2">
    <name type="scientific">Agreia bicolorata</name>
    <dbReference type="NCBI Taxonomy" id="110935"/>
    <lineage>
        <taxon>Bacteria</taxon>
        <taxon>Bacillati</taxon>
        <taxon>Actinomycetota</taxon>
        <taxon>Actinomycetes</taxon>
        <taxon>Micrococcales</taxon>
        <taxon>Microbacteriaceae</taxon>
        <taxon>Agreia</taxon>
    </lineage>
</organism>
<name>A0ABR5CH50_9MICO</name>
<dbReference type="RefSeq" id="WP_044439740.1">
    <property type="nucleotide sequence ID" value="NZ_JYFC01000002.1"/>
</dbReference>
<proteinExistence type="predicted"/>
<protein>
    <recommendedName>
        <fullName evidence="3">Alanine-rich protein</fullName>
    </recommendedName>
</protein>
<gene>
    <name evidence="1" type="ORF">TZ00_04915</name>
</gene>
<dbReference type="Gene3D" id="3.20.20.80">
    <property type="entry name" value="Glycosidases"/>
    <property type="match status" value="1"/>
</dbReference>
<evidence type="ECO:0000313" key="1">
    <source>
        <dbReference type="EMBL" id="KJC64962.1"/>
    </source>
</evidence>
<reference evidence="1 2" key="1">
    <citation type="journal article" date="2001" name="Int. J. Syst. Evol. Microbiol.">
        <title>Agreia bicolorata gen. nov., sp. nov., to accommodate actinobacteria isolated from narrow reed grass infected by the nematode Heteroanguina graminophila.</title>
        <authorList>
            <person name="Evtushenko L.I."/>
            <person name="Dorofeeva L.V."/>
            <person name="Dobrovolskaya T.G."/>
            <person name="Streshinskaya G.M."/>
            <person name="Subbotin S.A."/>
            <person name="Tiedje J.M."/>
        </authorList>
    </citation>
    <scope>NUCLEOTIDE SEQUENCE [LARGE SCALE GENOMIC DNA]</scope>
    <source>
        <strain evidence="1 2">VKM Ac-1804</strain>
    </source>
</reference>
<comment type="caution">
    <text evidence="1">The sequence shown here is derived from an EMBL/GenBank/DDBJ whole genome shotgun (WGS) entry which is preliminary data.</text>
</comment>
<dbReference type="Proteomes" id="UP000032503">
    <property type="component" value="Unassembled WGS sequence"/>
</dbReference>
<sequence>MREKIDALWCAYPWDLLGDPSVVERVTDSGASGVAIAAAYHSVRAATPLHPTHRIVDAAHAALYAPVRESAWAGMRLRPVSGAAWAGDDAFARAASIAREGGLSVEAWIVLTHSSIVGSGAPDLCVTSAYDETYPYALCPSSPEVRAYATRLVEEVIAAAPLDGVMLEACGSLGVDHLGHHEKTQGADWSALDSALLSVCFCLACVDELGRIGADVDRLRAQIRAAIGVQHASKTRVEDVLSDAAAVLAVRTSARHELLGATVAAARRAGIRQITVHASPDPWATGPFSALFDEAGSVDALVLPGNELLGASAERLAELRALAGGTPLAGYFAALPPETPATISERWPAAIASVDRAYLYHLGLLSAQRLSAVGSATRSARVG</sequence>
<evidence type="ECO:0000313" key="2">
    <source>
        <dbReference type="Proteomes" id="UP000032503"/>
    </source>
</evidence>